<organism evidence="1 2">
    <name type="scientific">Hymenobacter coccineus</name>
    <dbReference type="NCBI Taxonomy" id="1908235"/>
    <lineage>
        <taxon>Bacteria</taxon>
        <taxon>Pseudomonadati</taxon>
        <taxon>Bacteroidota</taxon>
        <taxon>Cytophagia</taxon>
        <taxon>Cytophagales</taxon>
        <taxon>Hymenobacteraceae</taxon>
        <taxon>Hymenobacter</taxon>
    </lineage>
</organism>
<dbReference type="AlphaFoldDB" id="A0A1G1TKU3"/>
<protein>
    <submittedName>
        <fullName evidence="1">Uncharacterized protein</fullName>
    </submittedName>
</protein>
<gene>
    <name evidence="1" type="ORF">BEN49_19645</name>
</gene>
<name>A0A1G1TKU3_9BACT</name>
<accession>A0A1G1TKU3</accession>
<dbReference type="Proteomes" id="UP000177506">
    <property type="component" value="Unassembled WGS sequence"/>
</dbReference>
<dbReference type="OrthoDB" id="1884322at2"/>
<evidence type="ECO:0000313" key="2">
    <source>
        <dbReference type="Proteomes" id="UP000177506"/>
    </source>
</evidence>
<proteinExistence type="predicted"/>
<evidence type="ECO:0000313" key="1">
    <source>
        <dbReference type="EMBL" id="OGX91470.1"/>
    </source>
</evidence>
<comment type="caution">
    <text evidence="1">The sequence shown here is derived from an EMBL/GenBank/DDBJ whole genome shotgun (WGS) entry which is preliminary data.</text>
</comment>
<sequence length="181" mass="19043">MGDGPPGSLHTNPVSFYADTAAAGCCTASPPPTGRAVPHWRLRGMAVGRAHVVGSAVVPGPLDLSQKNVFPLRDQQRVLRAVLFPETLPARRRLALAPADYALLRTAMAQAPAASPHPRYDAAHYPATYAKFLLGGGGQAALPPGVRVFNKIGQAYGFLIDNAYVATRRGALSSCSAPWCT</sequence>
<reference evidence="1 2" key="1">
    <citation type="submission" date="2016-08" db="EMBL/GenBank/DDBJ databases">
        <title>Hymenobacter coccineus sp. nov., Hymenobacter lapidarius sp. nov. and Hymenobacter glacialis sp. nov., isolated from Antarctic soil.</title>
        <authorList>
            <person name="Sedlacek I."/>
            <person name="Kralova S."/>
            <person name="Kyrova K."/>
            <person name="Maslanova I."/>
            <person name="Stankova E."/>
            <person name="Vrbovska V."/>
            <person name="Nemec M."/>
            <person name="Bartak M."/>
            <person name="Svec P."/>
            <person name="Busse H.-J."/>
            <person name="Pantucek R."/>
        </authorList>
    </citation>
    <scope>NUCLEOTIDE SEQUENCE [LARGE SCALE GENOMIC DNA]</scope>
    <source>
        <strain evidence="1 2">CCM 8649</strain>
    </source>
</reference>
<dbReference type="EMBL" id="MDZA01000056">
    <property type="protein sequence ID" value="OGX91470.1"/>
    <property type="molecule type" value="Genomic_DNA"/>
</dbReference>
<keyword evidence="2" id="KW-1185">Reference proteome</keyword>